<name>A0A0J7ZDC5_STRVR</name>
<gene>
    <name evidence="1" type="ORF">ACM01_15740</name>
</gene>
<evidence type="ECO:0000313" key="2">
    <source>
        <dbReference type="Proteomes" id="UP000037432"/>
    </source>
</evidence>
<protein>
    <submittedName>
        <fullName evidence="1">Glycosyl transferase</fullName>
    </submittedName>
</protein>
<sequence>MTTLAPTGIGFRSGAQVVPAQAVHSTPLGYNRANIPVGAPLPVPAAAELVDRLNTCDEIEVSFHGKLGDTLLALAAVRALTDWQALRTLSTTVRATGPYAPLIHRSGLLTPTPPDADGGPGIGRRAVIGDRPGIEARGPAAVVSVVCDPAAPPCWSSDERAHLDLPARYYLALERRLGIRLPATRTFAPLLTSQPNKLGEELSGAGWLEGMTIAAITATSWPDLKDFTPRRYIHLASHIADVYRTQVRLLVIGGDTGEGMHISTQSTPSGVEVLHLDGVPASDLADLFPHCRLIVGNDTGLTHLAALSRTPDGSGPPVLGLYARHSHSKWRTGLPHHHAVATALSERMHQGDLCPVRDAITPDTDLHMDAFAPAVLAQHCLDLLNGIR</sequence>
<dbReference type="RefSeq" id="WP_048581843.1">
    <property type="nucleotide sequence ID" value="NZ_LFNT01000015.1"/>
</dbReference>
<dbReference type="InterPro" id="IPR002201">
    <property type="entry name" value="Glyco_trans_9"/>
</dbReference>
<keyword evidence="1" id="KW-0808">Transferase</keyword>
<dbReference type="Pfam" id="PF01075">
    <property type="entry name" value="Glyco_transf_9"/>
    <property type="match status" value="1"/>
</dbReference>
<accession>A0A0J7ZDC5</accession>
<dbReference type="EMBL" id="LFNT01000015">
    <property type="protein sequence ID" value="KMS74076.1"/>
    <property type="molecule type" value="Genomic_DNA"/>
</dbReference>
<evidence type="ECO:0000313" key="1">
    <source>
        <dbReference type="EMBL" id="KMS74076.1"/>
    </source>
</evidence>
<comment type="caution">
    <text evidence="1">The sequence shown here is derived from an EMBL/GenBank/DDBJ whole genome shotgun (WGS) entry which is preliminary data.</text>
</comment>
<dbReference type="PATRIC" id="fig|1938.3.peg.9810"/>
<reference evidence="1 2" key="1">
    <citation type="submission" date="2015-06" db="EMBL/GenBank/DDBJ databases">
        <authorList>
            <person name="Ju K.-S."/>
            <person name="Doroghazi J.R."/>
            <person name="Metcalf W.W."/>
        </authorList>
    </citation>
    <scope>NUCLEOTIDE SEQUENCE [LARGE SCALE GENOMIC DNA]</scope>
    <source>
        <strain evidence="1 2">NRRL 3414</strain>
    </source>
</reference>
<dbReference type="GO" id="GO:0016757">
    <property type="term" value="F:glycosyltransferase activity"/>
    <property type="evidence" value="ECO:0007669"/>
    <property type="project" value="InterPro"/>
</dbReference>
<dbReference type="Gene3D" id="3.40.50.2000">
    <property type="entry name" value="Glycogen Phosphorylase B"/>
    <property type="match status" value="1"/>
</dbReference>
<dbReference type="Proteomes" id="UP000037432">
    <property type="component" value="Unassembled WGS sequence"/>
</dbReference>
<dbReference type="OrthoDB" id="9807356at2"/>
<proteinExistence type="predicted"/>
<organism evidence="1 2">
    <name type="scientific">Streptomyces viridochromogenes</name>
    <dbReference type="NCBI Taxonomy" id="1938"/>
    <lineage>
        <taxon>Bacteria</taxon>
        <taxon>Bacillati</taxon>
        <taxon>Actinomycetota</taxon>
        <taxon>Actinomycetes</taxon>
        <taxon>Kitasatosporales</taxon>
        <taxon>Streptomycetaceae</taxon>
        <taxon>Streptomyces</taxon>
    </lineage>
</organism>
<dbReference type="AlphaFoldDB" id="A0A0J7ZDC5"/>
<dbReference type="SUPFAM" id="SSF53756">
    <property type="entry name" value="UDP-Glycosyltransferase/glycogen phosphorylase"/>
    <property type="match status" value="1"/>
</dbReference>